<dbReference type="AlphaFoldDB" id="A0A6J4TIT0"/>
<proteinExistence type="predicted"/>
<protein>
    <submittedName>
        <fullName evidence="1">Uncharacterized protein</fullName>
    </submittedName>
</protein>
<gene>
    <name evidence="1" type="ORF">AVDCRST_MAG31-1800</name>
</gene>
<organism evidence="1">
    <name type="scientific">uncultured Sphingomonas sp</name>
    <dbReference type="NCBI Taxonomy" id="158754"/>
    <lineage>
        <taxon>Bacteria</taxon>
        <taxon>Pseudomonadati</taxon>
        <taxon>Pseudomonadota</taxon>
        <taxon>Alphaproteobacteria</taxon>
        <taxon>Sphingomonadales</taxon>
        <taxon>Sphingomonadaceae</taxon>
        <taxon>Sphingomonas</taxon>
        <taxon>environmental samples</taxon>
    </lineage>
</organism>
<dbReference type="EMBL" id="CADCWA010000142">
    <property type="protein sequence ID" value="CAA9524317.1"/>
    <property type="molecule type" value="Genomic_DNA"/>
</dbReference>
<name>A0A6J4TIT0_9SPHN</name>
<reference evidence="1" key="1">
    <citation type="submission" date="2020-02" db="EMBL/GenBank/DDBJ databases">
        <authorList>
            <person name="Meier V. D."/>
        </authorList>
    </citation>
    <scope>NUCLEOTIDE SEQUENCE</scope>
    <source>
        <strain evidence="1">AVDCRST_MAG31</strain>
    </source>
</reference>
<sequence>MNFDDLLWRYFGTSDLSEVSHAVLEAGTDRLQVDMGLERDRQRRFALWSVLYLLGHAPDLDVAFKDEDDRDAARNLMDLLAAAPEE</sequence>
<evidence type="ECO:0000313" key="1">
    <source>
        <dbReference type="EMBL" id="CAA9524317.1"/>
    </source>
</evidence>
<accession>A0A6J4TIT0</accession>
<dbReference type="RefSeq" id="WP_294169973.1">
    <property type="nucleotide sequence ID" value="NZ_CADCWA010000142.1"/>
</dbReference>